<feature type="active site" description="Charge relay system" evidence="5">
    <location>
        <position position="523"/>
    </location>
</feature>
<evidence type="ECO:0000256" key="3">
    <source>
        <dbReference type="ARBA" id="ARBA00022801"/>
    </source>
</evidence>
<dbReference type="Gene3D" id="3.40.50.200">
    <property type="entry name" value="Peptidase S8/S53 domain"/>
    <property type="match status" value="1"/>
</dbReference>
<feature type="compositionally biased region" description="Basic and acidic residues" evidence="6">
    <location>
        <begin position="28"/>
        <end position="43"/>
    </location>
</feature>
<feature type="active site" description="Charge relay system" evidence="5">
    <location>
        <position position="319"/>
    </location>
</feature>
<evidence type="ECO:0000259" key="7">
    <source>
        <dbReference type="Pfam" id="PF00082"/>
    </source>
</evidence>
<dbReference type="InterPro" id="IPR000209">
    <property type="entry name" value="Peptidase_S8/S53_dom"/>
</dbReference>
<keyword evidence="4 5" id="KW-0720">Serine protease</keyword>
<dbReference type="CDD" id="cd00306">
    <property type="entry name" value="Peptidases_S8_S53"/>
    <property type="match status" value="1"/>
</dbReference>
<keyword evidence="3 5" id="KW-0378">Hydrolase</keyword>
<keyword evidence="2 5" id="KW-0645">Protease</keyword>
<dbReference type="InterPro" id="IPR050131">
    <property type="entry name" value="Peptidase_S8_subtilisin-like"/>
</dbReference>
<keyword evidence="9" id="KW-1185">Reference proteome</keyword>
<dbReference type="Pfam" id="PF00082">
    <property type="entry name" value="Peptidase_S8"/>
    <property type="match status" value="1"/>
</dbReference>
<proteinExistence type="inferred from homology"/>
<dbReference type="PROSITE" id="PS51892">
    <property type="entry name" value="SUBTILASE"/>
    <property type="match status" value="1"/>
</dbReference>
<reference evidence="9" key="1">
    <citation type="journal article" date="2019" name="Int. J. Syst. Evol. Microbiol.">
        <title>The Global Catalogue of Microorganisms (GCM) 10K type strain sequencing project: providing services to taxonomists for standard genome sequencing and annotation.</title>
        <authorList>
            <consortium name="The Broad Institute Genomics Platform"/>
            <consortium name="The Broad Institute Genome Sequencing Center for Infectious Disease"/>
            <person name="Wu L."/>
            <person name="Ma J."/>
        </authorList>
    </citation>
    <scope>NUCLEOTIDE SEQUENCE [LARGE SCALE GENOMIC DNA]</scope>
    <source>
        <strain evidence="9">JCM 16540</strain>
    </source>
</reference>
<evidence type="ECO:0000256" key="1">
    <source>
        <dbReference type="ARBA" id="ARBA00011073"/>
    </source>
</evidence>
<feature type="domain" description="Peptidase S8/S53" evidence="7">
    <location>
        <begin position="260"/>
        <end position="541"/>
    </location>
</feature>
<feature type="region of interest" description="Disordered" evidence="6">
    <location>
        <begin position="1"/>
        <end position="43"/>
    </location>
</feature>
<dbReference type="PANTHER" id="PTHR43806">
    <property type="entry name" value="PEPTIDASE S8"/>
    <property type="match status" value="1"/>
</dbReference>
<evidence type="ECO:0000256" key="5">
    <source>
        <dbReference type="PROSITE-ProRule" id="PRU01240"/>
    </source>
</evidence>
<comment type="caution">
    <text evidence="8">The sequence shown here is derived from an EMBL/GenBank/DDBJ whole genome shotgun (WGS) entry which is preliminary data.</text>
</comment>
<protein>
    <submittedName>
        <fullName evidence="8">S8 family serine peptidase</fullName>
    </submittedName>
</protein>
<dbReference type="PANTHER" id="PTHR43806:SF11">
    <property type="entry name" value="CEREVISIN-RELATED"/>
    <property type="match status" value="1"/>
</dbReference>
<dbReference type="SUPFAM" id="SSF52743">
    <property type="entry name" value="Subtilisin-like"/>
    <property type="match status" value="1"/>
</dbReference>
<evidence type="ECO:0000313" key="9">
    <source>
        <dbReference type="Proteomes" id="UP001500767"/>
    </source>
</evidence>
<evidence type="ECO:0000256" key="2">
    <source>
        <dbReference type="ARBA" id="ARBA00022670"/>
    </source>
</evidence>
<dbReference type="Proteomes" id="UP001500767">
    <property type="component" value="Unassembled WGS sequence"/>
</dbReference>
<dbReference type="EMBL" id="BAAAYR010000007">
    <property type="protein sequence ID" value="GAA3579079.1"/>
    <property type="molecule type" value="Genomic_DNA"/>
</dbReference>
<gene>
    <name evidence="8" type="ORF">GCM10022197_40690</name>
</gene>
<sequence length="568" mass="60352">MPYDPADTQPPAAHPPLAPTPRRHGPRRDHLDPRGARFLDPGRADRFAGETLQPTAYAGDQLLVRPGRDGRIDDEVHAALARAAQPEHALEVEEVDADLAGLAARAGLLDSDEHPLVLRVHLRRRSDDDEPRGAVDAWPVLQRFRRLMRGRPGAGSVSLMHLLTTGGLDPAPYVPWGITPKPHVAFGVGGNPHVAFGATPFPHVAFSAGGDSASPLPHVAFSQATAEYAQPGSGGRMPVTWMGPPPARRAEADLEGARRPVVAVLDTGTGTHPWLDAVVERDPRCGGLPIGLTEPSTDVERLGVLSGALTGSLDVEAGHGTFIAGLVHQRCPDARILSVRVVQPDGVINEYDLLTALNMLWVRQALARREGRTADLVDVVSLSLGYYHEQPTDADFDPVMRTSLRALARLGVAVVTSAGNDATSRPAYPAAFAPWSPLPDEVPDEIPLVAVGATNPDGTVALFSNAGAWVRTWRPGAALVSTVPTSFDGGSSPSVQLVVDGEVRATIDPDDFRSGFATWSGTSFAAPLLAGDVAQCLNASRRLRRDADDQEDPLEVCWSALRLAAPQA</sequence>
<dbReference type="RefSeq" id="WP_204913080.1">
    <property type="nucleotide sequence ID" value="NZ_BAAAYR010000007.1"/>
</dbReference>
<dbReference type="InterPro" id="IPR036852">
    <property type="entry name" value="Peptidase_S8/S53_dom_sf"/>
</dbReference>
<evidence type="ECO:0000256" key="4">
    <source>
        <dbReference type="ARBA" id="ARBA00022825"/>
    </source>
</evidence>
<organism evidence="8 9">
    <name type="scientific">Microlunatus spumicola</name>
    <dbReference type="NCBI Taxonomy" id="81499"/>
    <lineage>
        <taxon>Bacteria</taxon>
        <taxon>Bacillati</taxon>
        <taxon>Actinomycetota</taxon>
        <taxon>Actinomycetes</taxon>
        <taxon>Propionibacteriales</taxon>
        <taxon>Propionibacteriaceae</taxon>
        <taxon>Microlunatus</taxon>
    </lineage>
</organism>
<evidence type="ECO:0000256" key="6">
    <source>
        <dbReference type="SAM" id="MobiDB-lite"/>
    </source>
</evidence>
<name>A0ABP6Y8A3_9ACTN</name>
<accession>A0ABP6Y8A3</accession>
<comment type="similarity">
    <text evidence="1 5">Belongs to the peptidase S8 family.</text>
</comment>
<evidence type="ECO:0000313" key="8">
    <source>
        <dbReference type="EMBL" id="GAA3579079.1"/>
    </source>
</evidence>
<feature type="active site" description="Charge relay system" evidence="5">
    <location>
        <position position="266"/>
    </location>
</feature>